<feature type="compositionally biased region" description="Low complexity" evidence="7">
    <location>
        <begin position="276"/>
        <end position="292"/>
    </location>
</feature>
<dbReference type="Proteomes" id="UP000288805">
    <property type="component" value="Unassembled WGS sequence"/>
</dbReference>
<evidence type="ECO:0000256" key="7">
    <source>
        <dbReference type="SAM" id="MobiDB-lite"/>
    </source>
</evidence>
<dbReference type="PANTHER" id="PTHR37984">
    <property type="entry name" value="PROTEIN CBG26694"/>
    <property type="match status" value="1"/>
</dbReference>
<feature type="domain" description="Integrase catalytic" evidence="8">
    <location>
        <begin position="1015"/>
        <end position="1182"/>
    </location>
</feature>
<keyword evidence="2" id="KW-0548">Nucleotidyltransferase</keyword>
<proteinExistence type="predicted"/>
<accession>A0A438DQH8</accession>
<protein>
    <submittedName>
        <fullName evidence="9">Transposon Ty3-I Gag-Pol polyprotein</fullName>
    </submittedName>
</protein>
<sequence length="1977" mass="224157">MEDTEEFNSNNNRPRPPVQGQRTMRELLNPPRLSTPSCFMLPPNHDHVTIRPQVVSQLPFLGGQKMKIHTLTSRNLRTSFQFSRSQHSFGDLSHEAIPLSLKDKAKTWLNSLRPYSIRNWGDLQSVFLQKFFPTHRTSALKKEISNFKAMEDEKFFACWERFREIVAACPHHGFDNWMLVSYFYEVSRSWDEPIVKEPSRDRTMNRARASGVYTLPEGLDVQAKLTTVMRRLDDLEAKGVQEGTYKQYSSNSPYSNTYNPGWRNHPNLSWRGGNNGQFQQQGNRFQGNQTNGSKVFNHKKQDKRNEDQNRINAQTSQELVDIRTTLSQLAVSLSQEKGKFPAQPQKNPRGVNEVSEVQKEDCNAVITLRMGKNTKGPSYLYAETQSGDKTLEILEVLKQVKINIPLLDMIKQVPAYAKFLKDLCTVKRRIKLSKKAFLTEQVSAIIENKAMVKYKDPAIGLGELKATSITLSLADRSIKVPRGVVEDVLVQVEKFYYPVDFVVLDTEPLKKGMNSVPIILGRPFLATANALINCRNGLMQLSFGNMTVEMNVFNLCKQPMDHDDVENEEACLIEALNGKKISIQSLNSVENDEESKKEEVEISKPELKPCHMNAKPVRQPQRKLNPLMQDVVRNEVLKLLDAGYFQLAIALEDQEKTTFTCHLALMLIGACLLVFVMHRPHFKGVVLGHIISKEGIQVDPAKIELISKLPSPTTVKEDAEFIWTKACQEAFKRLKSLLTTAPIVRSPNWSLPFELMCDASDYAVGAVLGQREDGKPYVVYYASKTLNDAQKNYTTTEKELLAVVFALDKFRNYLLGTSIVIFTDHSALKYLLNKKDAKARLIRWILLLQEFNIQIKDKQGVENVVADHLSRVKVESHFEEAQINDEFPDDALCAVEKLPWFANIVNYLATGELPSEWNMETKKYFLSRAKHYAWDDPYLYKFCPDQIMRRCVPEDEQQDILRMCHEGACGGHFASRKTSAKILQSGFYWPTMFKDCNTHCKSCPQCQQLGKINTRYQMPQNHICVVEVFDCWGLDFMGPFPPSFGNLYILVGVDYVSKWVEAVACKSNDHKVVLKFLKENIFSRFGIPRAIISDGGSHFCNKPFSTLLQKYGVRHKVSTPYHPQTNGQAELANREIKRILTKVVNTTRKDWSTKLSDALWAYRTAYKTVLGMSPYRIVYGKACHLPVELEHRAYWAVKKMNFDSDQAGAKRKYDLNELEAYRMRVMNAYVMQGKNTNSTMTSLFYEGSSSKEVFPYGTVTIQNPRTGNEFKVNGQRLKHFIEILRHKRRISIFLMGMFKRVEAFSENPVGKCKLQGSEKVSLTCVQGCKAPTGGAAPQPPRADRAARPPKPQAERNKIDFGFIQSVWFAWKFRMAKDKRKVIIQSDNEARHSPRQKRARPLMQSRSGVVISEPTKRHVTSQAKHVEARTKARFDRPATKRTKVKHVEARTKARFDRSTTKPTTTPPHPQTSPPPTSPTCPPSLGVCVDAPRVDLSRREFGQEFSYDIQAFSTYEPTAQSMRLLDRYYFLALMDPPPYFYAASVREFFSTLEDWRGGYRELHFSIRGRADIISSDTIATAFGLPSSAPPEARFAPQSRPAFPRIARILAPQGTRCRSAITRLEMPQILWFVDQVIKTNIFPFGHSTERSGSVLWGLYHMYTGEWWSPAQLIMDTIIYFFQKVKEKQLASAQSYLIPLPRLLSYYLLRRGHQLPESDRRMASHTYVIDQWVRVIHSGSQLTTHGTRRKRDLHVVPLPSTTESPLPSVPTFDTSLPVLPISLPPPLSGAPEPTVPISTPAVPVSDLPRPSQPQVVDATSSTLSIMARLDTLQELFVSMDSRIDARLSKLETRMDDLTFSVQQLTSLVIPSRQRGDFVTPADTSLEVDGGTEVIGSGSNTRAPTVVHETMPVLQTSGAAGQVDGEIFIRATDTGMDIIIRDDPPMVRDLGEAITPIVEITDQATTPMLEEIDGVVTPIIGA</sequence>
<keyword evidence="1" id="KW-0808">Transferase</keyword>
<evidence type="ECO:0000256" key="6">
    <source>
        <dbReference type="ARBA" id="ARBA00022918"/>
    </source>
</evidence>
<gene>
    <name evidence="9" type="primary">TY3B-I_878</name>
    <name evidence="9" type="ORF">CK203_109479</name>
</gene>
<dbReference type="Pfam" id="PF03732">
    <property type="entry name" value="Retrotrans_gag"/>
    <property type="match status" value="1"/>
</dbReference>
<dbReference type="InterPro" id="IPR005162">
    <property type="entry name" value="Retrotrans_gag_dom"/>
</dbReference>
<dbReference type="InterPro" id="IPR043502">
    <property type="entry name" value="DNA/RNA_pol_sf"/>
</dbReference>
<evidence type="ECO:0000256" key="2">
    <source>
        <dbReference type="ARBA" id="ARBA00022695"/>
    </source>
</evidence>
<evidence type="ECO:0000256" key="1">
    <source>
        <dbReference type="ARBA" id="ARBA00022679"/>
    </source>
</evidence>
<feature type="region of interest" description="Disordered" evidence="7">
    <location>
        <begin position="1330"/>
        <end position="1355"/>
    </location>
</feature>
<dbReference type="InterPro" id="IPR036397">
    <property type="entry name" value="RNaseH_sf"/>
</dbReference>
<dbReference type="Gene3D" id="2.40.70.10">
    <property type="entry name" value="Acid Proteases"/>
    <property type="match status" value="1"/>
</dbReference>
<feature type="region of interest" description="Disordered" evidence="7">
    <location>
        <begin position="337"/>
        <end position="356"/>
    </location>
</feature>
<evidence type="ECO:0000313" key="9">
    <source>
        <dbReference type="EMBL" id="RVW37684.1"/>
    </source>
</evidence>
<comment type="caution">
    <text evidence="9">The sequence shown here is derived from an EMBL/GenBank/DDBJ whole genome shotgun (WGS) entry which is preliminary data.</text>
</comment>
<dbReference type="GO" id="GO:0016787">
    <property type="term" value="F:hydrolase activity"/>
    <property type="evidence" value="ECO:0007669"/>
    <property type="project" value="UniProtKB-KW"/>
</dbReference>
<keyword evidence="4" id="KW-0255">Endonuclease</keyword>
<feature type="compositionally biased region" description="Basic and acidic residues" evidence="7">
    <location>
        <begin position="1423"/>
        <end position="1437"/>
    </location>
</feature>
<feature type="compositionally biased region" description="Pro residues" evidence="7">
    <location>
        <begin position="1463"/>
        <end position="1480"/>
    </location>
</feature>
<dbReference type="CDD" id="cd00303">
    <property type="entry name" value="retropepsin_like"/>
    <property type="match status" value="1"/>
</dbReference>
<dbReference type="InterPro" id="IPR050951">
    <property type="entry name" value="Retrovirus_Pol_polyprotein"/>
</dbReference>
<organism evidence="9 10">
    <name type="scientific">Vitis vinifera</name>
    <name type="common">Grape</name>
    <dbReference type="NCBI Taxonomy" id="29760"/>
    <lineage>
        <taxon>Eukaryota</taxon>
        <taxon>Viridiplantae</taxon>
        <taxon>Streptophyta</taxon>
        <taxon>Embryophyta</taxon>
        <taxon>Tracheophyta</taxon>
        <taxon>Spermatophyta</taxon>
        <taxon>Magnoliopsida</taxon>
        <taxon>eudicotyledons</taxon>
        <taxon>Gunneridae</taxon>
        <taxon>Pentapetalae</taxon>
        <taxon>rosids</taxon>
        <taxon>Vitales</taxon>
        <taxon>Vitaceae</taxon>
        <taxon>Viteae</taxon>
        <taxon>Vitis</taxon>
    </lineage>
</organism>
<dbReference type="Gene3D" id="3.10.20.370">
    <property type="match status" value="1"/>
</dbReference>
<dbReference type="Gene3D" id="1.10.340.70">
    <property type="match status" value="1"/>
</dbReference>
<dbReference type="Pfam" id="PF00665">
    <property type="entry name" value="rve"/>
    <property type="match status" value="1"/>
</dbReference>
<dbReference type="SUPFAM" id="SSF53098">
    <property type="entry name" value="Ribonuclease H-like"/>
    <property type="match status" value="1"/>
</dbReference>
<keyword evidence="5" id="KW-0378">Hydrolase</keyword>
<feature type="region of interest" description="Disordered" evidence="7">
    <location>
        <begin position="267"/>
        <end position="314"/>
    </location>
</feature>
<dbReference type="Pfam" id="PF17921">
    <property type="entry name" value="Integrase_H2C2"/>
    <property type="match status" value="1"/>
</dbReference>
<dbReference type="InterPro" id="IPR012337">
    <property type="entry name" value="RNaseH-like_sf"/>
</dbReference>
<dbReference type="PANTHER" id="PTHR37984:SF5">
    <property type="entry name" value="PROTEIN NYNRIN-LIKE"/>
    <property type="match status" value="1"/>
</dbReference>
<dbReference type="SUPFAM" id="SSF56672">
    <property type="entry name" value="DNA/RNA polymerases"/>
    <property type="match status" value="1"/>
</dbReference>
<feature type="region of interest" description="Disordered" evidence="7">
    <location>
        <begin position="1"/>
        <end position="21"/>
    </location>
</feature>
<evidence type="ECO:0000256" key="4">
    <source>
        <dbReference type="ARBA" id="ARBA00022759"/>
    </source>
</evidence>
<dbReference type="InterPro" id="IPR021109">
    <property type="entry name" value="Peptidase_aspartic_dom_sf"/>
</dbReference>
<dbReference type="GO" id="GO:0015074">
    <property type="term" value="P:DNA integration"/>
    <property type="evidence" value="ECO:0007669"/>
    <property type="project" value="InterPro"/>
</dbReference>
<dbReference type="FunFam" id="1.10.340.70:FF:000001">
    <property type="entry name" value="Retrovirus-related Pol polyprotein from transposon gypsy-like Protein"/>
    <property type="match status" value="1"/>
</dbReference>
<keyword evidence="3" id="KW-0540">Nuclease</keyword>
<feature type="region of interest" description="Disordered" evidence="7">
    <location>
        <begin position="1878"/>
        <end position="1898"/>
    </location>
</feature>
<name>A0A438DQH8_VITVI</name>
<dbReference type="InterPro" id="IPR001584">
    <property type="entry name" value="Integrase_cat-core"/>
</dbReference>
<feature type="compositionally biased region" description="Basic and acidic residues" evidence="7">
    <location>
        <begin position="1341"/>
        <end position="1355"/>
    </location>
</feature>
<dbReference type="EMBL" id="QGNW01001530">
    <property type="protein sequence ID" value="RVW37684.1"/>
    <property type="molecule type" value="Genomic_DNA"/>
</dbReference>
<reference evidence="9 10" key="1">
    <citation type="journal article" date="2018" name="PLoS Genet.">
        <title>Population sequencing reveals clonal diversity and ancestral inbreeding in the grapevine cultivar Chardonnay.</title>
        <authorList>
            <person name="Roach M.J."/>
            <person name="Johnson D.L."/>
            <person name="Bohlmann J."/>
            <person name="van Vuuren H.J."/>
            <person name="Jones S.J."/>
            <person name="Pretorius I.S."/>
            <person name="Schmidt S.A."/>
            <person name="Borneman A.R."/>
        </authorList>
    </citation>
    <scope>NUCLEOTIDE SEQUENCE [LARGE SCALE GENOMIC DNA]</scope>
    <source>
        <strain evidence="10">cv. Chardonnay</strain>
        <tissue evidence="9">Leaf</tissue>
    </source>
</reference>
<dbReference type="Gene3D" id="3.30.420.10">
    <property type="entry name" value="Ribonuclease H-like superfamily/Ribonuclease H"/>
    <property type="match status" value="1"/>
</dbReference>
<dbReference type="GO" id="GO:0003964">
    <property type="term" value="F:RNA-directed DNA polymerase activity"/>
    <property type="evidence" value="ECO:0007669"/>
    <property type="project" value="UniProtKB-KW"/>
</dbReference>
<evidence type="ECO:0000259" key="8">
    <source>
        <dbReference type="PROSITE" id="PS50994"/>
    </source>
</evidence>
<dbReference type="InterPro" id="IPR041588">
    <property type="entry name" value="Integrase_H2C2"/>
</dbReference>
<feature type="region of interest" description="Disordered" evidence="7">
    <location>
        <begin position="1384"/>
        <end position="1482"/>
    </location>
</feature>
<keyword evidence="6" id="KW-0695">RNA-directed DNA polymerase</keyword>
<dbReference type="CDD" id="cd09274">
    <property type="entry name" value="RNase_HI_RT_Ty3"/>
    <property type="match status" value="1"/>
</dbReference>
<dbReference type="FunFam" id="3.10.20.370:FF:000001">
    <property type="entry name" value="Retrovirus-related Pol polyprotein from transposon 17.6-like protein"/>
    <property type="match status" value="1"/>
</dbReference>
<feature type="compositionally biased region" description="Basic and acidic residues" evidence="7">
    <location>
        <begin position="1444"/>
        <end position="1458"/>
    </location>
</feature>
<dbReference type="InterPro" id="IPR041373">
    <property type="entry name" value="RT_RNaseH"/>
</dbReference>
<dbReference type="GO" id="GO:0004519">
    <property type="term" value="F:endonuclease activity"/>
    <property type="evidence" value="ECO:0007669"/>
    <property type="project" value="UniProtKB-KW"/>
</dbReference>
<evidence type="ECO:0000313" key="10">
    <source>
        <dbReference type="Proteomes" id="UP000288805"/>
    </source>
</evidence>
<dbReference type="GO" id="GO:0003676">
    <property type="term" value="F:nucleic acid binding"/>
    <property type="evidence" value="ECO:0007669"/>
    <property type="project" value="InterPro"/>
</dbReference>
<evidence type="ECO:0000256" key="5">
    <source>
        <dbReference type="ARBA" id="ARBA00022801"/>
    </source>
</evidence>
<dbReference type="Pfam" id="PF17917">
    <property type="entry name" value="RT_RNaseH"/>
    <property type="match status" value="1"/>
</dbReference>
<dbReference type="PROSITE" id="PS50994">
    <property type="entry name" value="INTEGRASE"/>
    <property type="match status" value="1"/>
</dbReference>
<evidence type="ECO:0000256" key="3">
    <source>
        <dbReference type="ARBA" id="ARBA00022722"/>
    </source>
</evidence>